<dbReference type="Proteomes" id="UP000887566">
    <property type="component" value="Unplaced"/>
</dbReference>
<sequence length="78" mass="8928">MPNVPLQQKILTVVQDYKAIKSNRISLRVDEKVRQIQTGSNGWILGYNMTTRMTGWFPQEVVQEDDQESHEAPNGSPQ</sequence>
<keyword evidence="1 2" id="KW-0728">SH3 domain</keyword>
<evidence type="ECO:0000313" key="5">
    <source>
        <dbReference type="WBParaSite" id="PSAMB.scaffold2133size25156.g16510.t1"/>
    </source>
</evidence>
<dbReference type="SMART" id="SM00326">
    <property type="entry name" value="SH3"/>
    <property type="match status" value="1"/>
</dbReference>
<protein>
    <submittedName>
        <fullName evidence="5">SH3 domain-containing protein</fullName>
    </submittedName>
</protein>
<dbReference type="SUPFAM" id="SSF50044">
    <property type="entry name" value="SH3-domain"/>
    <property type="match status" value="1"/>
</dbReference>
<evidence type="ECO:0000313" key="4">
    <source>
        <dbReference type="Proteomes" id="UP000887566"/>
    </source>
</evidence>
<reference evidence="5" key="1">
    <citation type="submission" date="2022-11" db="UniProtKB">
        <authorList>
            <consortium name="WormBaseParasite"/>
        </authorList>
    </citation>
    <scope>IDENTIFICATION</scope>
</reference>
<dbReference type="WBParaSite" id="PSAMB.scaffold2133size25156.g16510.t1">
    <property type="protein sequence ID" value="PSAMB.scaffold2133size25156.g16510.t1"/>
    <property type="gene ID" value="PSAMB.scaffold2133size25156.g16510"/>
</dbReference>
<feature type="domain" description="SH3" evidence="3">
    <location>
        <begin position="6"/>
        <end position="67"/>
    </location>
</feature>
<dbReference type="CDD" id="cd00174">
    <property type="entry name" value="SH3"/>
    <property type="match status" value="1"/>
</dbReference>
<dbReference type="Gene3D" id="2.30.30.40">
    <property type="entry name" value="SH3 Domains"/>
    <property type="match status" value="1"/>
</dbReference>
<dbReference type="InterPro" id="IPR001452">
    <property type="entry name" value="SH3_domain"/>
</dbReference>
<dbReference type="AlphaFoldDB" id="A0A914VLT0"/>
<accession>A0A914VLT0</accession>
<dbReference type="Pfam" id="PF07653">
    <property type="entry name" value="SH3_2"/>
    <property type="match status" value="1"/>
</dbReference>
<evidence type="ECO:0000256" key="2">
    <source>
        <dbReference type="PROSITE-ProRule" id="PRU00192"/>
    </source>
</evidence>
<organism evidence="4 5">
    <name type="scientific">Plectus sambesii</name>
    <dbReference type="NCBI Taxonomy" id="2011161"/>
    <lineage>
        <taxon>Eukaryota</taxon>
        <taxon>Metazoa</taxon>
        <taxon>Ecdysozoa</taxon>
        <taxon>Nematoda</taxon>
        <taxon>Chromadorea</taxon>
        <taxon>Plectida</taxon>
        <taxon>Plectina</taxon>
        <taxon>Plectoidea</taxon>
        <taxon>Plectidae</taxon>
        <taxon>Plectus</taxon>
    </lineage>
</organism>
<keyword evidence="4" id="KW-1185">Reference proteome</keyword>
<proteinExistence type="predicted"/>
<name>A0A914VLT0_9BILA</name>
<dbReference type="PROSITE" id="PS50002">
    <property type="entry name" value="SH3"/>
    <property type="match status" value="1"/>
</dbReference>
<evidence type="ECO:0000256" key="1">
    <source>
        <dbReference type="ARBA" id="ARBA00022443"/>
    </source>
</evidence>
<dbReference type="InterPro" id="IPR036028">
    <property type="entry name" value="SH3-like_dom_sf"/>
</dbReference>
<evidence type="ECO:0000259" key="3">
    <source>
        <dbReference type="PROSITE" id="PS50002"/>
    </source>
</evidence>